<dbReference type="InterPro" id="IPR013320">
    <property type="entry name" value="ConA-like_dom_sf"/>
</dbReference>
<dbReference type="EMBL" id="DS469670">
    <property type="protein sequence ID" value="EDO36419.1"/>
    <property type="molecule type" value="Genomic_DNA"/>
</dbReference>
<dbReference type="PhylomeDB" id="A7SIM8"/>
<comment type="similarity">
    <text evidence="1">Belongs to the EGF domain peptide family.</text>
</comment>
<dbReference type="InParanoid" id="A7SIM8"/>
<protein>
    <submittedName>
        <fullName evidence="6">Uncharacterized protein</fullName>
    </submittedName>
</protein>
<dbReference type="Pfam" id="PF02210">
    <property type="entry name" value="Laminin_G_2"/>
    <property type="match status" value="1"/>
</dbReference>
<evidence type="ECO:0000259" key="5">
    <source>
        <dbReference type="PROSITE" id="PS50026"/>
    </source>
</evidence>
<evidence type="ECO:0000313" key="7">
    <source>
        <dbReference type="Proteomes" id="UP000001593"/>
    </source>
</evidence>
<dbReference type="CDD" id="cd00054">
    <property type="entry name" value="EGF_CA"/>
    <property type="match status" value="1"/>
</dbReference>
<organism evidence="6 7">
    <name type="scientific">Nematostella vectensis</name>
    <name type="common">Starlet sea anemone</name>
    <dbReference type="NCBI Taxonomy" id="45351"/>
    <lineage>
        <taxon>Eukaryota</taxon>
        <taxon>Metazoa</taxon>
        <taxon>Cnidaria</taxon>
        <taxon>Anthozoa</taxon>
        <taxon>Hexacorallia</taxon>
        <taxon>Actiniaria</taxon>
        <taxon>Edwardsiidae</taxon>
        <taxon>Nematostella</taxon>
    </lineage>
</organism>
<dbReference type="Gene3D" id="2.60.120.200">
    <property type="match status" value="1"/>
</dbReference>
<reference evidence="6 7" key="1">
    <citation type="journal article" date="2007" name="Science">
        <title>Sea anemone genome reveals ancestral eumetazoan gene repertoire and genomic organization.</title>
        <authorList>
            <person name="Putnam N.H."/>
            <person name="Srivastava M."/>
            <person name="Hellsten U."/>
            <person name="Dirks B."/>
            <person name="Chapman J."/>
            <person name="Salamov A."/>
            <person name="Terry A."/>
            <person name="Shapiro H."/>
            <person name="Lindquist E."/>
            <person name="Kapitonov V.V."/>
            <person name="Jurka J."/>
            <person name="Genikhovich G."/>
            <person name="Grigoriev I.V."/>
            <person name="Lucas S.M."/>
            <person name="Steele R.E."/>
            <person name="Finnerty J.R."/>
            <person name="Technau U."/>
            <person name="Martindale M.Q."/>
            <person name="Rokhsar D.S."/>
        </authorList>
    </citation>
    <scope>NUCLEOTIDE SEQUENCE [LARGE SCALE GENOMIC DNA]</scope>
    <source>
        <strain evidence="7">CH2 X CH6</strain>
    </source>
</reference>
<dbReference type="OMA" id="CVENPCE"/>
<feature type="non-terminal residue" evidence="6">
    <location>
        <position position="1"/>
    </location>
</feature>
<feature type="domain" description="EGF-like" evidence="5">
    <location>
        <begin position="178"/>
        <end position="214"/>
    </location>
</feature>
<dbReference type="PROSITE" id="PS50025">
    <property type="entry name" value="LAM_G_DOMAIN"/>
    <property type="match status" value="1"/>
</dbReference>
<dbReference type="PANTHER" id="PTHR15036:SF85">
    <property type="entry name" value="SP2353, ISOFORM A"/>
    <property type="match status" value="1"/>
</dbReference>
<dbReference type="InterPro" id="IPR000742">
    <property type="entry name" value="EGF"/>
</dbReference>
<dbReference type="OrthoDB" id="5989513at2759"/>
<dbReference type="Gene3D" id="2.10.25.10">
    <property type="entry name" value="Laminin"/>
    <property type="match status" value="1"/>
</dbReference>
<dbReference type="eggNOG" id="KOG3514">
    <property type="taxonomic scope" value="Eukaryota"/>
</dbReference>
<dbReference type="AlphaFoldDB" id="A7SIM8"/>
<keyword evidence="3" id="KW-0245">EGF-like domain</keyword>
<dbReference type="PROSITE" id="PS50026">
    <property type="entry name" value="EGF_3"/>
    <property type="match status" value="1"/>
</dbReference>
<dbReference type="HOGENOM" id="CLU_074005_0_1_1"/>
<dbReference type="KEGG" id="nve:5507862"/>
<keyword evidence="7" id="KW-1185">Reference proteome</keyword>
<comment type="caution">
    <text evidence="3">Lacks conserved residue(s) required for the propagation of feature annotation.</text>
</comment>
<dbReference type="SUPFAM" id="SSF57196">
    <property type="entry name" value="EGF/Laminin"/>
    <property type="match status" value="1"/>
</dbReference>
<evidence type="ECO:0000313" key="6">
    <source>
        <dbReference type="EMBL" id="EDO36419.1"/>
    </source>
</evidence>
<dbReference type="InterPro" id="IPR001791">
    <property type="entry name" value="Laminin_G"/>
</dbReference>
<evidence type="ECO:0000259" key="4">
    <source>
        <dbReference type="PROSITE" id="PS50025"/>
    </source>
</evidence>
<dbReference type="CDD" id="cd00110">
    <property type="entry name" value="LamG"/>
    <property type="match status" value="1"/>
</dbReference>
<feature type="domain" description="Laminin G" evidence="4">
    <location>
        <begin position="1"/>
        <end position="177"/>
    </location>
</feature>
<gene>
    <name evidence="6" type="ORF">NEMVEDRAFT_v1g119818</name>
</gene>
<evidence type="ECO:0000256" key="1">
    <source>
        <dbReference type="ARBA" id="ARBA00006373"/>
    </source>
</evidence>
<dbReference type="GO" id="GO:0016020">
    <property type="term" value="C:membrane"/>
    <property type="evidence" value="ECO:0007669"/>
    <property type="project" value="UniProtKB-SubCell"/>
</dbReference>
<dbReference type="SMART" id="SM00282">
    <property type="entry name" value="LamG"/>
    <property type="match status" value="1"/>
</dbReference>
<dbReference type="PANTHER" id="PTHR15036">
    <property type="entry name" value="PIKACHURIN-LIKE PROTEIN"/>
    <property type="match status" value="1"/>
</dbReference>
<evidence type="ECO:0000256" key="2">
    <source>
        <dbReference type="ARBA" id="ARBA00023157"/>
    </source>
</evidence>
<sequence length="221" mass="24666">VSFVDPKSSFAQHQQWRVSSNGTLTFSFKTFLKDALLIYQDDGVMDYFNLELKVGRLLLNIRTGRKTSQVTLGNQLNDLSWHQVSIHVEHVKIGLTLDDHTRVVKIPRKNLALKNNPSRYLYFGGLPRSLSISTLSFPAVVFAKRFTGCIKDVEIQTGNGVQEELRLVESKGRVRGCRNACRSNPCQNGGRCINKIWSSACDCSGTGFYGNQCTEGESKAS</sequence>
<dbReference type="STRING" id="45351.A7SIM8"/>
<dbReference type="Proteomes" id="UP000001593">
    <property type="component" value="Unassembled WGS sequence"/>
</dbReference>
<proteinExistence type="inferred from homology"/>
<evidence type="ECO:0000256" key="3">
    <source>
        <dbReference type="PROSITE-ProRule" id="PRU00076"/>
    </source>
</evidence>
<name>A7SIM8_NEMVE</name>
<keyword evidence="2" id="KW-1015">Disulfide bond</keyword>
<accession>A7SIM8</accession>
<dbReference type="SUPFAM" id="SSF49899">
    <property type="entry name" value="Concanavalin A-like lectins/glucanases"/>
    <property type="match status" value="1"/>
</dbReference>
<dbReference type="InterPro" id="IPR050372">
    <property type="entry name" value="Neurexin-related_CASP"/>
</dbReference>